<keyword evidence="2 4" id="KW-0479">Metal-binding</keyword>
<sequence>MRFLKNKIALVLVIVLTSVSVTFAATTTEIMNGIALGAIIATLFLILIVCLVLLRAFGAMAKLLLPKEEAAAVNNPNYELVIKPGVPKITFWQKVLSLRPLAEEKELLIMHDYDDIQELDNPIPAWFNWLFYGSVVFGIVYLLNFHVFKLGKLQDEEYVVEMKIAAEEKEAFLAQSADRVDETTVKINTDIAVLESGKALFAQNCVACHGANGEGTVGPNLTDEYWLHGGSINNVFKTIKYGVPEKGMISWEKQLSPKQISDVSNYIESLKGTNPANPKAPQGEKE</sequence>
<dbReference type="EMBL" id="JBHULV010000028">
    <property type="protein sequence ID" value="MFD2731952.1"/>
    <property type="molecule type" value="Genomic_DNA"/>
</dbReference>
<feature type="compositionally biased region" description="Polar residues" evidence="5">
    <location>
        <begin position="266"/>
        <end position="276"/>
    </location>
</feature>
<name>A0ABW5TRP9_9SPHI</name>
<dbReference type="Pfam" id="PF14715">
    <property type="entry name" value="FixP_N"/>
    <property type="match status" value="1"/>
</dbReference>
<keyword evidence="6" id="KW-0812">Transmembrane</keyword>
<evidence type="ECO:0000313" key="9">
    <source>
        <dbReference type="EMBL" id="MFD2731952.1"/>
    </source>
</evidence>
<evidence type="ECO:0000313" key="10">
    <source>
        <dbReference type="Proteomes" id="UP001597546"/>
    </source>
</evidence>
<evidence type="ECO:0000256" key="6">
    <source>
        <dbReference type="SAM" id="Phobius"/>
    </source>
</evidence>
<comment type="caution">
    <text evidence="9">The sequence shown here is derived from an EMBL/GenBank/DDBJ whole genome shotgun (WGS) entry which is preliminary data.</text>
</comment>
<gene>
    <name evidence="9" type="ORF">ACFSSE_09565</name>
</gene>
<feature type="transmembrane region" description="Helical" evidence="6">
    <location>
        <begin position="129"/>
        <end position="148"/>
    </location>
</feature>
<evidence type="ECO:0000256" key="1">
    <source>
        <dbReference type="ARBA" id="ARBA00022617"/>
    </source>
</evidence>
<proteinExistence type="predicted"/>
<feature type="domain" description="Cytochrome c" evidence="8">
    <location>
        <begin position="192"/>
        <end position="271"/>
    </location>
</feature>
<accession>A0ABW5TRP9</accession>
<dbReference type="RefSeq" id="WP_379043724.1">
    <property type="nucleotide sequence ID" value="NZ_JBHSKW010000032.1"/>
</dbReference>
<keyword evidence="6" id="KW-0472">Membrane</keyword>
<evidence type="ECO:0000259" key="8">
    <source>
        <dbReference type="PROSITE" id="PS51007"/>
    </source>
</evidence>
<dbReference type="PANTHER" id="PTHR33751:SF1">
    <property type="entry name" value="CBB3-TYPE CYTOCHROME C OXIDASE SUBUNIT FIXP"/>
    <property type="match status" value="1"/>
</dbReference>
<protein>
    <submittedName>
        <fullName evidence="9">Cbb3-type cytochrome c oxidase N-terminal domain-containing protein</fullName>
    </submittedName>
</protein>
<keyword evidence="7" id="KW-0732">Signal</keyword>
<dbReference type="PROSITE" id="PS51007">
    <property type="entry name" value="CYTC"/>
    <property type="match status" value="1"/>
</dbReference>
<reference evidence="10" key="1">
    <citation type="journal article" date="2019" name="Int. J. Syst. Evol. Microbiol.">
        <title>The Global Catalogue of Microorganisms (GCM) 10K type strain sequencing project: providing services to taxonomists for standard genome sequencing and annotation.</title>
        <authorList>
            <consortium name="The Broad Institute Genomics Platform"/>
            <consortium name="The Broad Institute Genome Sequencing Center for Infectious Disease"/>
            <person name="Wu L."/>
            <person name="Ma J."/>
        </authorList>
    </citation>
    <scope>NUCLEOTIDE SEQUENCE [LARGE SCALE GENOMIC DNA]</scope>
    <source>
        <strain evidence="10">KCTC 42456</strain>
    </source>
</reference>
<evidence type="ECO:0000256" key="3">
    <source>
        <dbReference type="ARBA" id="ARBA00023004"/>
    </source>
</evidence>
<dbReference type="InterPro" id="IPR009056">
    <property type="entry name" value="Cyt_c-like_dom"/>
</dbReference>
<dbReference type="Gene3D" id="6.10.280.130">
    <property type="match status" value="1"/>
</dbReference>
<dbReference type="Pfam" id="PF13442">
    <property type="entry name" value="Cytochrome_CBB3"/>
    <property type="match status" value="1"/>
</dbReference>
<feature type="signal peptide" evidence="7">
    <location>
        <begin position="1"/>
        <end position="24"/>
    </location>
</feature>
<feature type="region of interest" description="Disordered" evidence="5">
    <location>
        <begin position="266"/>
        <end position="286"/>
    </location>
</feature>
<dbReference type="InterPro" id="IPR032858">
    <property type="entry name" value="CcoP_N"/>
</dbReference>
<dbReference type="PANTHER" id="PTHR33751">
    <property type="entry name" value="CBB3-TYPE CYTOCHROME C OXIDASE SUBUNIT FIXP"/>
    <property type="match status" value="1"/>
</dbReference>
<feature type="transmembrane region" description="Helical" evidence="6">
    <location>
        <begin position="34"/>
        <end position="57"/>
    </location>
</feature>
<keyword evidence="3 4" id="KW-0408">Iron</keyword>
<dbReference type="InterPro" id="IPR038414">
    <property type="entry name" value="CcoP_N_sf"/>
</dbReference>
<feature type="chain" id="PRO_5046912933" evidence="7">
    <location>
        <begin position="25"/>
        <end position="286"/>
    </location>
</feature>
<evidence type="ECO:0000256" key="5">
    <source>
        <dbReference type="SAM" id="MobiDB-lite"/>
    </source>
</evidence>
<evidence type="ECO:0000256" key="2">
    <source>
        <dbReference type="ARBA" id="ARBA00022723"/>
    </source>
</evidence>
<organism evidence="9 10">
    <name type="scientific">Pedobacter alpinus</name>
    <dbReference type="NCBI Taxonomy" id="1590643"/>
    <lineage>
        <taxon>Bacteria</taxon>
        <taxon>Pseudomonadati</taxon>
        <taxon>Bacteroidota</taxon>
        <taxon>Sphingobacteriia</taxon>
        <taxon>Sphingobacteriales</taxon>
        <taxon>Sphingobacteriaceae</taxon>
        <taxon>Pedobacter</taxon>
    </lineage>
</organism>
<dbReference type="SUPFAM" id="SSF46626">
    <property type="entry name" value="Cytochrome c"/>
    <property type="match status" value="1"/>
</dbReference>
<dbReference type="InterPro" id="IPR050597">
    <property type="entry name" value="Cytochrome_c_Oxidase_Subunit"/>
</dbReference>
<dbReference type="Gene3D" id="1.10.760.10">
    <property type="entry name" value="Cytochrome c-like domain"/>
    <property type="match status" value="1"/>
</dbReference>
<dbReference type="Proteomes" id="UP001597546">
    <property type="component" value="Unassembled WGS sequence"/>
</dbReference>
<keyword evidence="6" id="KW-1133">Transmembrane helix</keyword>
<dbReference type="InterPro" id="IPR036909">
    <property type="entry name" value="Cyt_c-like_dom_sf"/>
</dbReference>
<evidence type="ECO:0000256" key="7">
    <source>
        <dbReference type="SAM" id="SignalP"/>
    </source>
</evidence>
<evidence type="ECO:0000256" key="4">
    <source>
        <dbReference type="PROSITE-ProRule" id="PRU00433"/>
    </source>
</evidence>
<keyword evidence="10" id="KW-1185">Reference proteome</keyword>
<keyword evidence="1 4" id="KW-0349">Heme</keyword>